<evidence type="ECO:0000313" key="5">
    <source>
        <dbReference type="Proteomes" id="UP000220102"/>
    </source>
</evidence>
<dbReference type="EMBL" id="PDEQ01000013">
    <property type="protein sequence ID" value="PEN10948.1"/>
    <property type="molecule type" value="Genomic_DNA"/>
</dbReference>
<evidence type="ECO:0000256" key="2">
    <source>
        <dbReference type="SAM" id="SignalP"/>
    </source>
</evidence>
<dbReference type="Pfam" id="PF03330">
    <property type="entry name" value="DPBB_1"/>
    <property type="match status" value="1"/>
</dbReference>
<feature type="signal peptide" evidence="2">
    <location>
        <begin position="1"/>
        <end position="31"/>
    </location>
</feature>
<feature type="region of interest" description="Disordered" evidence="1">
    <location>
        <begin position="80"/>
        <end position="127"/>
    </location>
</feature>
<dbReference type="CDD" id="cd00118">
    <property type="entry name" value="LysM"/>
    <property type="match status" value="3"/>
</dbReference>
<dbReference type="PANTHER" id="PTHR33734:SF22">
    <property type="entry name" value="MEMBRANE-BOUND LYTIC MUREIN TRANSGLYCOSYLASE D"/>
    <property type="match status" value="1"/>
</dbReference>
<dbReference type="InterPro" id="IPR036779">
    <property type="entry name" value="LysM_dom_sf"/>
</dbReference>
<keyword evidence="2" id="KW-0732">Signal</keyword>
<dbReference type="PANTHER" id="PTHR33734">
    <property type="entry name" value="LYSM DOMAIN-CONTAINING GPI-ANCHORED PROTEIN 2"/>
    <property type="match status" value="1"/>
</dbReference>
<dbReference type="AlphaFoldDB" id="A0A2A8CTL4"/>
<dbReference type="InterPro" id="IPR036908">
    <property type="entry name" value="RlpA-like_sf"/>
</dbReference>
<evidence type="ECO:0000256" key="1">
    <source>
        <dbReference type="SAM" id="MobiDB-lite"/>
    </source>
</evidence>
<dbReference type="OrthoDB" id="2149800at2"/>
<dbReference type="InterPro" id="IPR018392">
    <property type="entry name" value="LysM"/>
</dbReference>
<feature type="chain" id="PRO_5012992902" evidence="2">
    <location>
        <begin position="32"/>
        <end position="336"/>
    </location>
</feature>
<dbReference type="Gene3D" id="2.40.40.10">
    <property type="entry name" value="RlpA-like domain"/>
    <property type="match status" value="1"/>
</dbReference>
<dbReference type="PROSITE" id="PS51782">
    <property type="entry name" value="LYSM"/>
    <property type="match status" value="2"/>
</dbReference>
<dbReference type="SMART" id="SM00257">
    <property type="entry name" value="LysM"/>
    <property type="match status" value="3"/>
</dbReference>
<keyword evidence="5" id="KW-1185">Reference proteome</keyword>
<dbReference type="Gene3D" id="3.10.350.10">
    <property type="entry name" value="LysM domain"/>
    <property type="match status" value="3"/>
</dbReference>
<accession>A0A2A8CTL4</accession>
<evidence type="ECO:0000313" key="4">
    <source>
        <dbReference type="EMBL" id="PEN10948.1"/>
    </source>
</evidence>
<gene>
    <name evidence="4" type="ORF">CRI94_17110</name>
</gene>
<feature type="region of interest" description="Disordered" evidence="1">
    <location>
        <begin position="213"/>
        <end position="239"/>
    </location>
</feature>
<name>A0A2A8CTL4_9BACT</name>
<sequence>MRAIVSISPRLALVASMTAVLLAWGAVPVLAQDTGDDEATYTVQAGDTLFGIAQRFGTSVRSLKKWNDLDGAGIQVGQTLRVRPLSPSSSQGEPDADAGGGEEPPERPSADAEDAAETERDTIKAPGRIIADAGDTLVDIALRLGTTADTLFALNDSIRSPIEEGQGVLVPSRFGAGSHVVQPGETLYSIAGAYGVSVRALQSENDLEDATINPGQRLDIPGNTSRGKIEPPEPDSTGPVAVYPTAFEGRLTASGETYDPATFTGSHPTLPYGSIVLLSHPGNRRHSFLRIIDRGPVEDNVIMDVSKAVAQHLGFTASDSPDDLQLRIVWVNETRR</sequence>
<evidence type="ECO:0000259" key="3">
    <source>
        <dbReference type="PROSITE" id="PS51782"/>
    </source>
</evidence>
<comment type="caution">
    <text evidence="4">The sequence shown here is derived from an EMBL/GenBank/DDBJ whole genome shotgun (WGS) entry which is preliminary data.</text>
</comment>
<dbReference type="Pfam" id="PF01476">
    <property type="entry name" value="LysM"/>
    <property type="match status" value="3"/>
</dbReference>
<dbReference type="GO" id="GO:0008932">
    <property type="term" value="F:lytic endotransglycosylase activity"/>
    <property type="evidence" value="ECO:0007669"/>
    <property type="project" value="TreeGrafter"/>
</dbReference>
<dbReference type="InterPro" id="IPR009009">
    <property type="entry name" value="RlpA-like_DPBB"/>
</dbReference>
<proteinExistence type="predicted"/>
<feature type="domain" description="LysM" evidence="3">
    <location>
        <begin position="39"/>
        <end position="82"/>
    </location>
</feature>
<dbReference type="CDD" id="cd22268">
    <property type="entry name" value="DPBB_RlpA-like"/>
    <property type="match status" value="1"/>
</dbReference>
<dbReference type="SUPFAM" id="SSF54106">
    <property type="entry name" value="LysM domain"/>
    <property type="match status" value="3"/>
</dbReference>
<reference evidence="4 5" key="1">
    <citation type="submission" date="2017-10" db="EMBL/GenBank/DDBJ databases">
        <title>Draft genome of Longibacter Salinarum.</title>
        <authorList>
            <person name="Goh K.M."/>
            <person name="Shamsir M.S."/>
            <person name="Lim S.W."/>
        </authorList>
    </citation>
    <scope>NUCLEOTIDE SEQUENCE [LARGE SCALE GENOMIC DNA]</scope>
    <source>
        <strain evidence="4 5">KCTC 52045</strain>
    </source>
</reference>
<feature type="domain" description="LysM" evidence="3">
    <location>
        <begin position="177"/>
        <end position="220"/>
    </location>
</feature>
<organism evidence="4 5">
    <name type="scientific">Longibacter salinarum</name>
    <dbReference type="NCBI Taxonomy" id="1850348"/>
    <lineage>
        <taxon>Bacteria</taxon>
        <taxon>Pseudomonadati</taxon>
        <taxon>Rhodothermota</taxon>
        <taxon>Rhodothermia</taxon>
        <taxon>Rhodothermales</taxon>
        <taxon>Salisaetaceae</taxon>
        <taxon>Longibacter</taxon>
    </lineage>
</organism>
<protein>
    <submittedName>
        <fullName evidence="4">Peptidoglycan-binding protein LysM</fullName>
    </submittedName>
</protein>
<dbReference type="Proteomes" id="UP000220102">
    <property type="component" value="Unassembled WGS sequence"/>
</dbReference>